<protein>
    <recommendedName>
        <fullName evidence="2">TauD/TfdA-like domain-containing protein</fullName>
    </recommendedName>
</protein>
<accession>A0A6L8LPW2</accession>
<dbReference type="InterPro" id="IPR003819">
    <property type="entry name" value="TauD/TfdA-like"/>
</dbReference>
<keyword evidence="1" id="KW-0560">Oxidoreductase</keyword>
<gene>
    <name evidence="3" type="ORF">GR167_14930</name>
</gene>
<proteinExistence type="predicted"/>
<dbReference type="Gene3D" id="3.60.130.10">
    <property type="entry name" value="Clavaminate synthase-like"/>
    <property type="match status" value="1"/>
</dbReference>
<dbReference type="GO" id="GO:0016706">
    <property type="term" value="F:2-oxoglutarate-dependent dioxygenase activity"/>
    <property type="evidence" value="ECO:0007669"/>
    <property type="project" value="UniProtKB-ARBA"/>
</dbReference>
<evidence type="ECO:0000256" key="1">
    <source>
        <dbReference type="ARBA" id="ARBA00023002"/>
    </source>
</evidence>
<keyword evidence="4" id="KW-1185">Reference proteome</keyword>
<dbReference type="EMBL" id="WWEN01000006">
    <property type="protein sequence ID" value="MYM56610.1"/>
    <property type="molecule type" value="Genomic_DNA"/>
</dbReference>
<sequence length="179" mass="20018">MDTQMTADTGQVWRGEDMILRQDWVLDLASGAMRIEDSYPWIRETPQRAGVAVLRNLPIADPSEAAASHLLAEFGLSFGCPVSQSDKFDFLGHVTDRGSNIRNHAARGYESSAELPFHNDRCDLLALLCIRQAPIGGETDMLEVDHLGLCRLCPYAWPEGALHRRRRQPHRSGPPLCRI</sequence>
<evidence type="ECO:0000313" key="4">
    <source>
        <dbReference type="Proteomes" id="UP000479043"/>
    </source>
</evidence>
<evidence type="ECO:0000313" key="3">
    <source>
        <dbReference type="EMBL" id="MYM56610.1"/>
    </source>
</evidence>
<comment type="caution">
    <text evidence="3">The sequence shown here is derived from an EMBL/GenBank/DDBJ whole genome shotgun (WGS) entry which is preliminary data.</text>
</comment>
<dbReference type="AlphaFoldDB" id="A0A6L8LPW2"/>
<dbReference type="Proteomes" id="UP000479043">
    <property type="component" value="Unassembled WGS sequence"/>
</dbReference>
<feature type="domain" description="TauD/TfdA-like" evidence="2">
    <location>
        <begin position="35"/>
        <end position="140"/>
    </location>
</feature>
<organism evidence="3 4">
    <name type="scientific">Thalassovita mangrovi</name>
    <dbReference type="NCBI Taxonomy" id="2692236"/>
    <lineage>
        <taxon>Bacteria</taxon>
        <taxon>Pseudomonadati</taxon>
        <taxon>Pseudomonadota</taxon>
        <taxon>Alphaproteobacteria</taxon>
        <taxon>Rhodobacterales</taxon>
        <taxon>Roseobacteraceae</taxon>
        <taxon>Thalassovita</taxon>
    </lineage>
</organism>
<dbReference type="SUPFAM" id="SSF51197">
    <property type="entry name" value="Clavaminate synthase-like"/>
    <property type="match status" value="1"/>
</dbReference>
<reference evidence="3 4" key="1">
    <citation type="submission" date="2020-01" db="EMBL/GenBank/DDBJ databases">
        <authorList>
            <person name="Chen S."/>
        </authorList>
    </citation>
    <scope>NUCLEOTIDE SEQUENCE [LARGE SCALE GENOMIC DNA]</scope>
    <source>
        <strain evidence="3 4">GS-10</strain>
    </source>
</reference>
<dbReference type="Pfam" id="PF02668">
    <property type="entry name" value="TauD"/>
    <property type="match status" value="1"/>
</dbReference>
<evidence type="ECO:0000259" key="2">
    <source>
        <dbReference type="Pfam" id="PF02668"/>
    </source>
</evidence>
<name>A0A6L8LPW2_9RHOB</name>
<dbReference type="InterPro" id="IPR042098">
    <property type="entry name" value="TauD-like_sf"/>
</dbReference>